<evidence type="ECO:0000256" key="7">
    <source>
        <dbReference type="ARBA" id="ARBA00022618"/>
    </source>
</evidence>
<evidence type="ECO:0000256" key="19">
    <source>
        <dbReference type="ARBA" id="ARBA00073130"/>
    </source>
</evidence>
<dbReference type="GO" id="GO:0008608">
    <property type="term" value="P:attachment of spindle microtubules to kinetochore"/>
    <property type="evidence" value="ECO:0007669"/>
    <property type="project" value="InterPro"/>
</dbReference>
<keyword evidence="11" id="KW-0995">Kinetochore</keyword>
<dbReference type="InterPro" id="IPR000719">
    <property type="entry name" value="Prot_kinase_dom"/>
</dbReference>
<sequence>MSHLLPLPVPCPVSLGTVRRDGPEAELHEAVRRGSRAAVKKLLKRGIHVDAVNSLGQTALFTAALFGLGKIVDVLLDYGSDPNHRCYDGSTPVHAAAFSGNQGVLSKLLDVGGDLRVHDKDGRTPQCWALSAGKETSAQMLEFMQRCASHMQAAIQNFPSDLLRKTDSSKVLICGPGRFGGLVQGIADSPLGKFLKGGANSSRNIYSFGFGKFHLTGNKQLGYLASLPIIGDREVFQADDEPTFSYHTGPYMLMTNLMWGGSRVTVKELNFKPHQNCSKLRLADLLIAEQEHSSKLRHPHLLQLMAVCLSSDLEKTRLVYERVSFGSLYSILHERRSEFPVLYMETIVFLLLQINDALRFLHARGFVHRSLTSYAVQIVSAGEAKLTNLEYTLESKEGGEHIDLTRVAVPAQLYRWCSPEVILQKAATVKSDIYSFCTVMQEALTETLPWSGQEDSFIKELIVSRQYLNTDVRLPKPYYDIVKTGLEAKQKDRSISLQDIRYTLQNDLKDLIAARMDRPGESSHAQGHSLSADVNIYLGSESKYQRSTLELQGEAIVESACSYTVPRCSVSPAKKGTVLDHEAMVSVQPGLHDLSQDVASNLQRTFSASDVNESLCSFEMNEIYAYYSEFHENAMEGQAEIECALGAEIEKQNVEEVGPSNQQLHPRVSVRRKRNVNLQHESGGDTSSAGSAVEEEIWRLPKSASEISNRRILSEERRMVQPEWTTEVKQMAKRAVSGQLGLLPPYAPSECTSESEAESLKETYLQATIKDRGYPEWQRRAGRWQTGSGTETLDLGRKEKSESEWSDAESIFESFAGRNGQSPSKDEQAESGTASHKNSDISRGSQNLSRGHSRVLDHSSDSSPDLSDEFFTPDPDEFFPPVTQDSSETSSSEGELEITPKACVPNQIGADAESGRKKFLCNTAKENLSNNTVGVNQLSHMPVASVEAAQEMIPGEALEEFKENYISLTDIQDLSSISYERENSSKDSTCKTPRVGHAPTSVSTPLSPEKKVSSSAKKYRNTHEIPLDTSCWSTQETALTASSTFTTACEKQRSAELPFVPLESSSLGLTEPSGLSGLGAASSLIKARKEFGKPISTTEQIDLEKADLIPAFSQASDHFMDELPPPAQELLDEIEYLKQQTAASQEKGSCSSRVPVKAPSQCQLADKEEAEEIENQGEVDHTVWTKETLNQTEETERAHSTLDDALERLLHPIAEADKVQGGPEGLPLSYISRRSETQVAAAATLDFSSQGNCLGSEQPS</sequence>
<dbReference type="GO" id="GO:0051306">
    <property type="term" value="P:mitotic sister chromatid separation"/>
    <property type="evidence" value="ECO:0007669"/>
    <property type="project" value="InterPro"/>
</dbReference>
<keyword evidence="4" id="KW-0158">Chromosome</keyword>
<dbReference type="PROSITE" id="PS50088">
    <property type="entry name" value="ANK_REPEAT"/>
    <property type="match status" value="3"/>
</dbReference>
<evidence type="ECO:0000256" key="18">
    <source>
        <dbReference type="ARBA" id="ARBA00066020"/>
    </source>
</evidence>
<feature type="repeat" description="ANK" evidence="22">
    <location>
        <begin position="88"/>
        <end position="120"/>
    </location>
</feature>
<evidence type="ECO:0000256" key="11">
    <source>
        <dbReference type="ARBA" id="ARBA00022838"/>
    </source>
</evidence>
<evidence type="ECO:0000256" key="10">
    <source>
        <dbReference type="ARBA" id="ARBA00022776"/>
    </source>
</evidence>
<dbReference type="AlphaFoldDB" id="A0A151N643"/>
<feature type="repeat" description="ANK" evidence="22">
    <location>
        <begin position="55"/>
        <end position="87"/>
    </location>
</feature>
<evidence type="ECO:0000256" key="13">
    <source>
        <dbReference type="ARBA" id="ARBA00023043"/>
    </source>
</evidence>
<evidence type="ECO:0000256" key="12">
    <source>
        <dbReference type="ARBA" id="ARBA00022840"/>
    </source>
</evidence>
<dbReference type="EMBL" id="AKHW03004004">
    <property type="protein sequence ID" value="KYO32248.1"/>
    <property type="molecule type" value="Genomic_DNA"/>
</dbReference>
<dbReference type="SUPFAM" id="SSF48403">
    <property type="entry name" value="Ankyrin repeat"/>
    <property type="match status" value="1"/>
</dbReference>
<organism evidence="25 26">
    <name type="scientific">Alligator mississippiensis</name>
    <name type="common">American alligator</name>
    <dbReference type="NCBI Taxonomy" id="8496"/>
    <lineage>
        <taxon>Eukaryota</taxon>
        <taxon>Metazoa</taxon>
        <taxon>Chordata</taxon>
        <taxon>Craniata</taxon>
        <taxon>Vertebrata</taxon>
        <taxon>Euteleostomi</taxon>
        <taxon>Archelosauria</taxon>
        <taxon>Archosauria</taxon>
        <taxon>Crocodylia</taxon>
        <taxon>Alligatoridae</taxon>
        <taxon>Alligatorinae</taxon>
        <taxon>Alligator</taxon>
    </lineage>
</organism>
<evidence type="ECO:0000256" key="9">
    <source>
        <dbReference type="ARBA" id="ARBA00022741"/>
    </source>
</evidence>
<dbReference type="SUPFAM" id="SSF56112">
    <property type="entry name" value="Protein kinase-like (PK-like)"/>
    <property type="match status" value="1"/>
</dbReference>
<reference evidence="25 26" key="1">
    <citation type="journal article" date="2012" name="Genome Biol.">
        <title>Sequencing three crocodilian genomes to illuminate the evolution of archosaurs and amniotes.</title>
        <authorList>
            <person name="St John J.A."/>
            <person name="Braun E.L."/>
            <person name="Isberg S.R."/>
            <person name="Miles L.G."/>
            <person name="Chong A.Y."/>
            <person name="Gongora J."/>
            <person name="Dalzell P."/>
            <person name="Moran C."/>
            <person name="Bed'hom B."/>
            <person name="Abzhanov A."/>
            <person name="Burgess S.C."/>
            <person name="Cooksey A.M."/>
            <person name="Castoe T.A."/>
            <person name="Crawford N.G."/>
            <person name="Densmore L.D."/>
            <person name="Drew J.C."/>
            <person name="Edwards S.V."/>
            <person name="Faircloth B.C."/>
            <person name="Fujita M.K."/>
            <person name="Greenwold M.J."/>
            <person name="Hoffmann F.G."/>
            <person name="Howard J.M."/>
            <person name="Iguchi T."/>
            <person name="Janes D.E."/>
            <person name="Khan S.Y."/>
            <person name="Kohno S."/>
            <person name="de Koning A.J."/>
            <person name="Lance S.L."/>
            <person name="McCarthy F.M."/>
            <person name="McCormack J.E."/>
            <person name="Merchant M.E."/>
            <person name="Peterson D.G."/>
            <person name="Pollock D.D."/>
            <person name="Pourmand N."/>
            <person name="Raney B.J."/>
            <person name="Roessler K.A."/>
            <person name="Sanford J.R."/>
            <person name="Sawyer R.H."/>
            <person name="Schmidt C.J."/>
            <person name="Triplett E.W."/>
            <person name="Tuberville T.D."/>
            <person name="Venegas-Anaya M."/>
            <person name="Howard J.T."/>
            <person name="Jarvis E.D."/>
            <person name="Guillette L.J.Jr."/>
            <person name="Glenn T.C."/>
            <person name="Green R.E."/>
            <person name="Ray D.A."/>
        </authorList>
    </citation>
    <scope>NUCLEOTIDE SEQUENCE [LARGE SCALE GENOMIC DNA]</scope>
    <source>
        <strain evidence="25">KSC_2009_1</strain>
    </source>
</reference>
<dbReference type="Gene3D" id="1.25.40.20">
    <property type="entry name" value="Ankyrin repeat-containing domain"/>
    <property type="match status" value="1"/>
</dbReference>
<keyword evidence="25" id="KW-0418">Kinase</keyword>
<dbReference type="GO" id="GO:0030496">
    <property type="term" value="C:midbody"/>
    <property type="evidence" value="ECO:0007669"/>
    <property type="project" value="UniProtKB-SubCell"/>
</dbReference>
<comment type="similarity">
    <text evidence="16">Belongs to the protein kinase superfamily.</text>
</comment>
<dbReference type="PANTHER" id="PTHR23060">
    <property type="entry name" value="TESTIS EXPRESSED GENE 14"/>
    <property type="match status" value="1"/>
</dbReference>
<name>A0A151N643_ALLMI</name>
<dbReference type="GO" id="GO:0005524">
    <property type="term" value="F:ATP binding"/>
    <property type="evidence" value="ECO:0007669"/>
    <property type="project" value="UniProtKB-KW"/>
</dbReference>
<dbReference type="GO" id="GO:0045171">
    <property type="term" value="C:intercellular bridge"/>
    <property type="evidence" value="ECO:0007669"/>
    <property type="project" value="TreeGrafter"/>
</dbReference>
<dbReference type="GO" id="GO:0007140">
    <property type="term" value="P:male meiotic nuclear division"/>
    <property type="evidence" value="ECO:0007669"/>
    <property type="project" value="InterPro"/>
</dbReference>
<evidence type="ECO:0000256" key="5">
    <source>
        <dbReference type="ARBA" id="ARBA00022490"/>
    </source>
</evidence>
<comment type="subcellular location">
    <subcellularLocation>
        <location evidence="3">Chromosome</location>
        <location evidence="3">Centromere</location>
        <location evidence="3">Kinetochore</location>
    </subcellularLocation>
    <subcellularLocation>
        <location evidence="2">Cytoplasm</location>
    </subcellularLocation>
    <subcellularLocation>
        <location evidence="1">Midbody</location>
    </subcellularLocation>
</comment>
<dbReference type="GO" id="GO:0007094">
    <property type="term" value="P:mitotic spindle assembly checkpoint signaling"/>
    <property type="evidence" value="ECO:0007669"/>
    <property type="project" value="InterPro"/>
</dbReference>
<dbReference type="InterPro" id="IPR039339">
    <property type="entry name" value="Tex14"/>
</dbReference>
<keyword evidence="25" id="KW-0808">Transferase</keyword>
<feature type="region of interest" description="Disordered" evidence="23">
    <location>
        <begin position="778"/>
        <end position="909"/>
    </location>
</feature>
<feature type="repeat" description="ANK" evidence="22">
    <location>
        <begin position="22"/>
        <end position="54"/>
    </location>
</feature>
<keyword evidence="15" id="KW-0137">Centromere</keyword>
<feature type="compositionally biased region" description="Basic and acidic residues" evidence="23">
    <location>
        <begin position="794"/>
        <end position="803"/>
    </location>
</feature>
<evidence type="ECO:0000256" key="17">
    <source>
        <dbReference type="ARBA" id="ARBA00057673"/>
    </source>
</evidence>
<evidence type="ECO:0000256" key="3">
    <source>
        <dbReference type="ARBA" id="ARBA00004629"/>
    </source>
</evidence>
<dbReference type="Proteomes" id="UP000050525">
    <property type="component" value="Unassembled WGS sequence"/>
</dbReference>
<keyword evidence="26" id="KW-1185">Reference proteome</keyword>
<keyword evidence="13 22" id="KW-0040">ANK repeat</keyword>
<feature type="compositionally biased region" description="Polar residues" evidence="23">
    <location>
        <begin position="830"/>
        <end position="850"/>
    </location>
</feature>
<evidence type="ECO:0000313" key="26">
    <source>
        <dbReference type="Proteomes" id="UP000050525"/>
    </source>
</evidence>
<evidence type="ECO:0000256" key="1">
    <source>
        <dbReference type="ARBA" id="ARBA00004214"/>
    </source>
</evidence>
<evidence type="ECO:0000259" key="24">
    <source>
        <dbReference type="PROSITE" id="PS50011"/>
    </source>
</evidence>
<keyword evidence="12" id="KW-0067">ATP-binding</keyword>
<keyword evidence="10" id="KW-0498">Mitosis</keyword>
<dbReference type="InterPro" id="IPR036770">
    <property type="entry name" value="Ankyrin_rpt-contain_sf"/>
</dbReference>
<comment type="caution">
    <text evidence="25">The sequence shown here is derived from an EMBL/GenBank/DDBJ whole genome shotgun (WGS) entry which is preliminary data.</text>
</comment>
<proteinExistence type="inferred from homology"/>
<dbReference type="PROSITE" id="PS50297">
    <property type="entry name" value="ANK_REP_REGION"/>
    <property type="match status" value="2"/>
</dbReference>
<feature type="domain" description="Protein kinase" evidence="24">
    <location>
        <begin position="168"/>
        <end position="505"/>
    </location>
</feature>
<evidence type="ECO:0000256" key="6">
    <source>
        <dbReference type="ARBA" id="ARBA00022553"/>
    </source>
</evidence>
<keyword evidence="5" id="KW-0963">Cytoplasm</keyword>
<feature type="region of interest" description="Disordered" evidence="23">
    <location>
        <begin position="1168"/>
        <end position="1199"/>
    </location>
</feature>
<dbReference type="PROSITE" id="PS50011">
    <property type="entry name" value="PROTEIN_KINASE_DOM"/>
    <property type="match status" value="1"/>
</dbReference>
<protein>
    <recommendedName>
        <fullName evidence="19">Inactive serine/threonine-protein kinase TEX14</fullName>
    </recommendedName>
    <alternativeName>
        <fullName evidence="21">Testis-expressed sequence 14</fullName>
    </alternativeName>
    <alternativeName>
        <fullName evidence="20">Testis-expressed sequence 14 protein</fullName>
    </alternativeName>
</protein>
<dbReference type="Gene3D" id="1.10.510.10">
    <property type="entry name" value="Transferase(Phosphotransferase) domain 1"/>
    <property type="match status" value="1"/>
</dbReference>
<dbReference type="SMART" id="SM00248">
    <property type="entry name" value="ANK"/>
    <property type="match status" value="4"/>
</dbReference>
<gene>
    <name evidence="25" type="primary">TEX14</name>
    <name evidence="25" type="ORF">Y1Q_0007219</name>
</gene>
<dbReference type="InterPro" id="IPR002110">
    <property type="entry name" value="Ankyrin_rpt"/>
</dbReference>
<evidence type="ECO:0000256" key="23">
    <source>
        <dbReference type="SAM" id="MobiDB-lite"/>
    </source>
</evidence>
<evidence type="ECO:0000256" key="8">
    <source>
        <dbReference type="ARBA" id="ARBA00022737"/>
    </source>
</evidence>
<dbReference type="GO" id="GO:0043063">
    <property type="term" value="P:intercellular bridge organization"/>
    <property type="evidence" value="ECO:0007669"/>
    <property type="project" value="InterPro"/>
</dbReference>
<dbReference type="InterPro" id="IPR001245">
    <property type="entry name" value="Ser-Thr/Tyr_kinase_cat_dom"/>
</dbReference>
<evidence type="ECO:0000256" key="2">
    <source>
        <dbReference type="ARBA" id="ARBA00004496"/>
    </source>
</evidence>
<keyword evidence="14" id="KW-0131">Cell cycle</keyword>
<evidence type="ECO:0000256" key="20">
    <source>
        <dbReference type="ARBA" id="ARBA00081075"/>
    </source>
</evidence>
<evidence type="ECO:0000256" key="4">
    <source>
        <dbReference type="ARBA" id="ARBA00022454"/>
    </source>
</evidence>
<feature type="compositionally biased region" description="Low complexity" evidence="23">
    <location>
        <begin position="861"/>
        <end position="873"/>
    </location>
</feature>
<keyword evidence="9" id="KW-0547">Nucleotide-binding</keyword>
<dbReference type="Pfam" id="PF07714">
    <property type="entry name" value="PK_Tyr_Ser-Thr"/>
    <property type="match status" value="1"/>
</dbReference>
<keyword evidence="7" id="KW-0132">Cell division</keyword>
<dbReference type="GO" id="GO:0051301">
    <property type="term" value="P:cell division"/>
    <property type="evidence" value="ECO:0007669"/>
    <property type="project" value="UniProtKB-KW"/>
</dbReference>
<feature type="compositionally biased region" description="Acidic residues" evidence="23">
    <location>
        <begin position="1168"/>
        <end position="1177"/>
    </location>
</feature>
<comment type="subunit">
    <text evidence="18">Interacts with KIF23 and RBM44. Interacts with CEP55; inhibiting interaction between CEP55 and PDCD6IP/ALIX and TSG101.</text>
</comment>
<keyword evidence="6" id="KW-0597">Phosphoprotein</keyword>
<evidence type="ECO:0000256" key="21">
    <source>
        <dbReference type="ARBA" id="ARBA00083992"/>
    </source>
</evidence>
<dbReference type="GO" id="GO:0005737">
    <property type="term" value="C:cytoplasm"/>
    <property type="evidence" value="ECO:0007669"/>
    <property type="project" value="UniProtKB-SubCell"/>
</dbReference>
<feature type="region of interest" description="Disordered" evidence="23">
    <location>
        <begin position="979"/>
        <end position="1019"/>
    </location>
</feature>
<dbReference type="Pfam" id="PF12796">
    <property type="entry name" value="Ank_2"/>
    <property type="match status" value="1"/>
</dbReference>
<evidence type="ECO:0000256" key="15">
    <source>
        <dbReference type="ARBA" id="ARBA00023328"/>
    </source>
</evidence>
<accession>A0A151N643</accession>
<comment type="function">
    <text evidence="17">Required both for the formation of intercellular bridges during meiosis and for kinetochore-microtubule attachment during mitosis. Intercellular bridges are evolutionarily conserved structures that connect differentiating germ cells and are required for spermatogenesis and male fertility. Acts by promoting the conversion of midbodies into intercellular bridges via its interaction with CEP55: interaction with CEP55 inhibits the interaction between CEP55 and PDCD6IP/ALIX and TSG101, blocking cell abscission and leading to transform midbodies into intercellular bridges. Also plays a role during mitosis: recruited to kinetochores by PLK1 during early mitosis and regulates the maturation of the outer kinetochores and microtubule attachment. Has no protein kinase activity in vitro.</text>
</comment>
<evidence type="ECO:0000256" key="22">
    <source>
        <dbReference type="PROSITE-ProRule" id="PRU00023"/>
    </source>
</evidence>
<dbReference type="FunFam" id="1.10.510.10:FF:000428">
    <property type="entry name" value="inactive serine/threonine-protein kinase TEX14 isoform X1"/>
    <property type="match status" value="1"/>
</dbReference>
<dbReference type="InterPro" id="IPR011009">
    <property type="entry name" value="Kinase-like_dom_sf"/>
</dbReference>
<dbReference type="GO" id="GO:0000776">
    <property type="term" value="C:kinetochore"/>
    <property type="evidence" value="ECO:0007669"/>
    <property type="project" value="UniProtKB-KW"/>
</dbReference>
<dbReference type="PANTHER" id="PTHR23060:SF3">
    <property type="entry name" value="TESTIS EXPRESSED 14, INTERCELLULAR BRIDGE FORMING FACTOR"/>
    <property type="match status" value="1"/>
</dbReference>
<feature type="compositionally biased region" description="Basic and acidic residues" evidence="23">
    <location>
        <begin position="979"/>
        <end position="989"/>
    </location>
</feature>
<dbReference type="FunFam" id="1.25.40.20:FF:000153">
    <property type="entry name" value="inactive serine/threonine-protein kinase TEX14 isoform X3"/>
    <property type="match status" value="1"/>
</dbReference>
<evidence type="ECO:0000313" key="25">
    <source>
        <dbReference type="EMBL" id="KYO32248.1"/>
    </source>
</evidence>
<evidence type="ECO:0000256" key="14">
    <source>
        <dbReference type="ARBA" id="ARBA00023306"/>
    </source>
</evidence>
<keyword evidence="8" id="KW-0677">Repeat</keyword>
<dbReference type="GO" id="GO:0004672">
    <property type="term" value="F:protein kinase activity"/>
    <property type="evidence" value="ECO:0007669"/>
    <property type="project" value="InterPro"/>
</dbReference>
<evidence type="ECO:0000256" key="16">
    <source>
        <dbReference type="ARBA" id="ARBA00038349"/>
    </source>
</evidence>